<reference evidence="3" key="2">
    <citation type="submission" date="2016-01" db="EMBL/GenBank/DDBJ databases">
        <title>Draft Genome Sequence of Paenibacillus amylolyticus Heshi-A3 that Was Isolated from Fermented Rice Bran with Aging Salted Mackerel, Which Was Named Heshiko as Traditional Fermented Seafood in Japan.</title>
        <authorList>
            <person name="Akuzawa S."/>
            <person name="Nakagawa J."/>
            <person name="Kanekatsu T."/>
            <person name="Kubota E."/>
            <person name="Ohtake R."/>
            <person name="Suzuki T."/>
            <person name="Kanesaki Y."/>
        </authorList>
    </citation>
    <scope>NUCLEOTIDE SEQUENCE [LARGE SCALE GENOMIC DNA]</scope>
    <source>
        <strain evidence="3">Heshi-A3</strain>
    </source>
</reference>
<dbReference type="Pfam" id="PF14526">
    <property type="entry name" value="Cass2"/>
    <property type="match status" value="1"/>
</dbReference>
<dbReference type="EMBL" id="BCNV01000001">
    <property type="protein sequence ID" value="GAS81226.1"/>
    <property type="molecule type" value="Genomic_DNA"/>
</dbReference>
<dbReference type="PANTHER" id="PTHR36444:SF2">
    <property type="entry name" value="TRANSCRIPTIONAL REGULATOR PROTEIN YOBU-RELATED"/>
    <property type="match status" value="1"/>
</dbReference>
<accession>A0A100VJX4</accession>
<dbReference type="InterPro" id="IPR011256">
    <property type="entry name" value="Reg_factor_effector_dom_sf"/>
</dbReference>
<reference evidence="2 3" key="1">
    <citation type="journal article" date="2016" name="Genome Announc.">
        <title>Draft Genome Sequence of Paenibacillus amylolyticus Heshi-A3, Isolated from Fermented Rice Bran in a Japanese Fermented Seafood Dish.</title>
        <authorList>
            <person name="Akuzawa S."/>
            <person name="Nagaoka J."/>
            <person name="Kanekatsu M."/>
            <person name="Kubota E."/>
            <person name="Ohtake R."/>
            <person name="Suzuki T."/>
            <person name="Kanesaki Y."/>
        </authorList>
    </citation>
    <scope>NUCLEOTIDE SEQUENCE [LARGE SCALE GENOMIC DNA]</scope>
    <source>
        <strain evidence="2 3">Heshi-A3</strain>
    </source>
</reference>
<evidence type="ECO:0000313" key="3">
    <source>
        <dbReference type="Proteomes" id="UP000069697"/>
    </source>
</evidence>
<dbReference type="SUPFAM" id="SSF55136">
    <property type="entry name" value="Probable bacterial effector-binding domain"/>
    <property type="match status" value="1"/>
</dbReference>
<proteinExistence type="predicted"/>
<dbReference type="Proteomes" id="UP000069697">
    <property type="component" value="Unassembled WGS sequence"/>
</dbReference>
<sequence>MIRVYPLEEIFMEMKVITLPAFHVVGYLIEATVEEFESGLGKSHYHKLVERKDEIQHRKNDNVMLMQMYPINEDFNAKTDKFTHLLGYEVTSLENVPSEMISHDVPDSQYVTCTHRGVESEIGDTYDYVYGQWICENGHEPKDYDFEIWDERYQPESASNEIDIYVALQ</sequence>
<dbReference type="InterPro" id="IPR053182">
    <property type="entry name" value="YobU-like_regulator"/>
</dbReference>
<dbReference type="InterPro" id="IPR029441">
    <property type="entry name" value="Cass2"/>
</dbReference>
<dbReference type="AlphaFoldDB" id="A0A100VJX4"/>
<dbReference type="Gene3D" id="3.20.80.10">
    <property type="entry name" value="Regulatory factor, effector binding domain"/>
    <property type="match status" value="1"/>
</dbReference>
<gene>
    <name evidence="2" type="ORF">PAHA3_1300</name>
</gene>
<comment type="caution">
    <text evidence="2">The sequence shown here is derived from an EMBL/GenBank/DDBJ whole genome shotgun (WGS) entry which is preliminary data.</text>
</comment>
<dbReference type="SMART" id="SM00871">
    <property type="entry name" value="AraC_E_bind"/>
    <property type="match status" value="1"/>
</dbReference>
<name>A0A100VJX4_PAEAM</name>
<organism evidence="2 3">
    <name type="scientific">Paenibacillus amylolyticus</name>
    <dbReference type="NCBI Taxonomy" id="1451"/>
    <lineage>
        <taxon>Bacteria</taxon>
        <taxon>Bacillati</taxon>
        <taxon>Bacillota</taxon>
        <taxon>Bacilli</taxon>
        <taxon>Bacillales</taxon>
        <taxon>Paenibacillaceae</taxon>
        <taxon>Paenibacillus</taxon>
    </lineage>
</organism>
<evidence type="ECO:0000259" key="1">
    <source>
        <dbReference type="SMART" id="SM00871"/>
    </source>
</evidence>
<dbReference type="PANTHER" id="PTHR36444">
    <property type="entry name" value="TRANSCRIPTIONAL REGULATOR PROTEIN YOBU-RELATED"/>
    <property type="match status" value="1"/>
</dbReference>
<dbReference type="InterPro" id="IPR010499">
    <property type="entry name" value="AraC_E-bd"/>
</dbReference>
<protein>
    <recommendedName>
        <fullName evidence="1">AraC effector-binding domain-containing protein</fullName>
    </recommendedName>
</protein>
<evidence type="ECO:0000313" key="2">
    <source>
        <dbReference type="EMBL" id="GAS81226.1"/>
    </source>
</evidence>
<feature type="domain" description="AraC effector-binding" evidence="1">
    <location>
        <begin position="12"/>
        <end position="169"/>
    </location>
</feature>